<dbReference type="Proteomes" id="UP001157418">
    <property type="component" value="Unassembled WGS sequence"/>
</dbReference>
<dbReference type="AlphaFoldDB" id="A0AAU9PGU0"/>
<dbReference type="EMBL" id="CAKMRJ010005634">
    <property type="protein sequence ID" value="CAH1449399.1"/>
    <property type="molecule type" value="Genomic_DNA"/>
</dbReference>
<sequence>MKEYLSDTKGVREKGKMMEEAEKKLEAEGVGCIILISSYSCNFQRLFHFRFLQFSMAASIGFLKITTKLKPIRTRERFVCSCFKESEKERCLLMKTLRSKMLLSWLFQDKVVSFVGSKYENFLFYDFLIAKGLLWILIREGVGVLLLEELDHAKGT</sequence>
<name>A0AAU9PGU0_9ASTR</name>
<comment type="caution">
    <text evidence="1">The sequence shown here is derived from an EMBL/GenBank/DDBJ whole genome shotgun (WGS) entry which is preliminary data.</text>
</comment>
<accession>A0AAU9PGU0</accession>
<gene>
    <name evidence="1" type="ORF">LVIROSA_LOCUS34885</name>
</gene>
<evidence type="ECO:0000313" key="2">
    <source>
        <dbReference type="Proteomes" id="UP001157418"/>
    </source>
</evidence>
<keyword evidence="2" id="KW-1185">Reference proteome</keyword>
<proteinExistence type="predicted"/>
<evidence type="ECO:0000313" key="1">
    <source>
        <dbReference type="EMBL" id="CAH1449399.1"/>
    </source>
</evidence>
<protein>
    <submittedName>
        <fullName evidence="1">Uncharacterized protein</fullName>
    </submittedName>
</protein>
<reference evidence="1 2" key="1">
    <citation type="submission" date="2022-01" db="EMBL/GenBank/DDBJ databases">
        <authorList>
            <person name="Xiong W."/>
            <person name="Schranz E."/>
        </authorList>
    </citation>
    <scope>NUCLEOTIDE SEQUENCE [LARGE SCALE GENOMIC DNA]</scope>
</reference>
<organism evidence="1 2">
    <name type="scientific">Lactuca virosa</name>
    <dbReference type="NCBI Taxonomy" id="75947"/>
    <lineage>
        <taxon>Eukaryota</taxon>
        <taxon>Viridiplantae</taxon>
        <taxon>Streptophyta</taxon>
        <taxon>Embryophyta</taxon>
        <taxon>Tracheophyta</taxon>
        <taxon>Spermatophyta</taxon>
        <taxon>Magnoliopsida</taxon>
        <taxon>eudicotyledons</taxon>
        <taxon>Gunneridae</taxon>
        <taxon>Pentapetalae</taxon>
        <taxon>asterids</taxon>
        <taxon>campanulids</taxon>
        <taxon>Asterales</taxon>
        <taxon>Asteraceae</taxon>
        <taxon>Cichorioideae</taxon>
        <taxon>Cichorieae</taxon>
        <taxon>Lactucinae</taxon>
        <taxon>Lactuca</taxon>
    </lineage>
</organism>